<dbReference type="Gene3D" id="3.30.300.20">
    <property type="match status" value="1"/>
</dbReference>
<dbReference type="NCBIfam" id="TIGR03561">
    <property type="entry name" value="organ_hyd_perox"/>
    <property type="match status" value="1"/>
</dbReference>
<organism evidence="2 3">
    <name type="scientific">Micromonospora trifolii</name>
    <dbReference type="NCBI Taxonomy" id="2911208"/>
    <lineage>
        <taxon>Bacteria</taxon>
        <taxon>Bacillati</taxon>
        <taxon>Actinomycetota</taxon>
        <taxon>Actinomycetes</taxon>
        <taxon>Micromonosporales</taxon>
        <taxon>Micromonosporaceae</taxon>
        <taxon>Micromonospora</taxon>
    </lineage>
</organism>
<dbReference type="PANTHER" id="PTHR33797:SF2">
    <property type="entry name" value="ORGANIC HYDROPEROXIDE RESISTANCE PROTEIN-LIKE"/>
    <property type="match status" value="1"/>
</dbReference>
<dbReference type="InterPro" id="IPR019953">
    <property type="entry name" value="OHR"/>
</dbReference>
<evidence type="ECO:0000256" key="1">
    <source>
        <dbReference type="ARBA" id="ARBA00007378"/>
    </source>
</evidence>
<dbReference type="InterPro" id="IPR003718">
    <property type="entry name" value="OsmC/Ohr_fam"/>
</dbReference>
<sequence length="146" mass="14844">MTLMQVIYTASATASGDGRDGHVETSDGTFALDLAVPKEMGGAGGAANPEQLFAAGYAACFHSALRLVARRAKADVTGSVVGAEVGIGPNGSGGFGLTVQLVVDLPAAPREVAEQIVEQAHQVCPYSNATRGNVDVTLTVRETLSA</sequence>
<dbReference type="EMBL" id="JAKKFD010000034">
    <property type="protein sequence ID" value="MCG5445168.1"/>
    <property type="molecule type" value="Genomic_DNA"/>
</dbReference>
<evidence type="ECO:0000313" key="2">
    <source>
        <dbReference type="EMBL" id="MCG5445168.1"/>
    </source>
</evidence>
<dbReference type="Pfam" id="PF02566">
    <property type="entry name" value="OsmC"/>
    <property type="match status" value="1"/>
</dbReference>
<dbReference type="SUPFAM" id="SSF82784">
    <property type="entry name" value="OsmC-like"/>
    <property type="match status" value="1"/>
</dbReference>
<dbReference type="PANTHER" id="PTHR33797">
    <property type="entry name" value="ORGANIC HYDROPEROXIDE RESISTANCE PROTEIN-LIKE"/>
    <property type="match status" value="1"/>
</dbReference>
<dbReference type="InterPro" id="IPR036102">
    <property type="entry name" value="OsmC/Ohrsf"/>
</dbReference>
<protein>
    <submittedName>
        <fullName evidence="2">Organic hydroperoxide resistance protein</fullName>
    </submittedName>
</protein>
<dbReference type="InterPro" id="IPR015946">
    <property type="entry name" value="KH_dom-like_a/b"/>
</dbReference>
<accession>A0ABS9N635</accession>
<keyword evidence="3" id="KW-1185">Reference proteome</keyword>
<comment type="similarity">
    <text evidence="1">Belongs to the OsmC/Ohr family.</text>
</comment>
<gene>
    <name evidence="2" type="ORF">NIE79_003612</name>
</gene>
<evidence type="ECO:0000313" key="3">
    <source>
        <dbReference type="Proteomes" id="UP001201629"/>
    </source>
</evidence>
<name>A0ABS9N635_9ACTN</name>
<dbReference type="Proteomes" id="UP001201629">
    <property type="component" value="Unassembled WGS sequence"/>
</dbReference>
<proteinExistence type="inferred from homology"/>
<comment type="caution">
    <text evidence="2">The sequence shown here is derived from an EMBL/GenBank/DDBJ whole genome shotgun (WGS) entry which is preliminary data.</text>
</comment>
<dbReference type="Gene3D" id="2.20.25.10">
    <property type="match status" value="1"/>
</dbReference>
<reference evidence="2 3" key="1">
    <citation type="submission" date="2022-01" db="EMBL/GenBank/DDBJ databases">
        <authorList>
            <person name="Riesco R."/>
            <person name="Trujillo M.E."/>
        </authorList>
    </citation>
    <scope>NUCLEOTIDE SEQUENCE [LARGE SCALE GENOMIC DNA]</scope>
    <source>
        <strain evidence="2 3">NIE79</strain>
    </source>
</reference>